<dbReference type="PROSITE" id="PS51186">
    <property type="entry name" value="GNAT"/>
    <property type="match status" value="1"/>
</dbReference>
<dbReference type="RefSeq" id="WP_097898489.1">
    <property type="nucleotide sequence ID" value="NZ_NVOR01000106.1"/>
</dbReference>
<proteinExistence type="predicted"/>
<dbReference type="InterPro" id="IPR000182">
    <property type="entry name" value="GNAT_dom"/>
</dbReference>
<dbReference type="Gene3D" id="3.40.630.30">
    <property type="match status" value="1"/>
</dbReference>
<organism evidence="2 3">
    <name type="scientific">Bacillus pseudomycoides</name>
    <dbReference type="NCBI Taxonomy" id="64104"/>
    <lineage>
        <taxon>Bacteria</taxon>
        <taxon>Bacillati</taxon>
        <taxon>Bacillota</taxon>
        <taxon>Bacilli</taxon>
        <taxon>Bacillales</taxon>
        <taxon>Bacillaceae</taxon>
        <taxon>Bacillus</taxon>
        <taxon>Bacillus cereus group</taxon>
    </lineage>
</organism>
<gene>
    <name evidence="2" type="ORF">CON65_21775</name>
</gene>
<evidence type="ECO:0000259" key="1">
    <source>
        <dbReference type="PROSITE" id="PS51186"/>
    </source>
</evidence>
<reference evidence="2 3" key="1">
    <citation type="submission" date="2017-09" db="EMBL/GenBank/DDBJ databases">
        <title>Large-scale bioinformatics analysis of Bacillus genomes uncovers conserved roles of natural products in bacterial physiology.</title>
        <authorList>
            <consortium name="Agbiome Team Llc"/>
            <person name="Bleich R.M."/>
            <person name="Grubbs K.J."/>
            <person name="Santa Maria K.C."/>
            <person name="Allen S.E."/>
            <person name="Farag S."/>
            <person name="Shank E.A."/>
            <person name="Bowers A."/>
        </authorList>
    </citation>
    <scope>NUCLEOTIDE SEQUENCE [LARGE SCALE GENOMIC DNA]</scope>
    <source>
        <strain evidence="2 3">AFS092012</strain>
    </source>
</reference>
<dbReference type="CDD" id="cd04301">
    <property type="entry name" value="NAT_SF"/>
    <property type="match status" value="1"/>
</dbReference>
<dbReference type="InterPro" id="IPR025685">
    <property type="entry name" value="YoaP-like_dom"/>
</dbReference>
<feature type="domain" description="N-acetyltransferase" evidence="1">
    <location>
        <begin position="1"/>
        <end position="135"/>
    </location>
</feature>
<dbReference type="SUPFAM" id="SSF55729">
    <property type="entry name" value="Acyl-CoA N-acyltransferases (Nat)"/>
    <property type="match status" value="1"/>
</dbReference>
<dbReference type="AlphaFoldDB" id="A0AA91V8Q9"/>
<dbReference type="EMBL" id="NVOR01000106">
    <property type="protein sequence ID" value="PED80611.1"/>
    <property type="molecule type" value="Genomic_DNA"/>
</dbReference>
<accession>A0AA91V8Q9</accession>
<dbReference type="Pfam" id="PF00583">
    <property type="entry name" value="Acetyltransf_1"/>
    <property type="match status" value="1"/>
</dbReference>
<dbReference type="Proteomes" id="UP000221020">
    <property type="component" value="Unassembled WGS sequence"/>
</dbReference>
<comment type="caution">
    <text evidence="2">The sequence shown here is derived from an EMBL/GenBank/DDBJ whole genome shotgun (WGS) entry which is preliminary data.</text>
</comment>
<sequence>MSDKKVRRGVQLKKEWLKDRFKEGLVFKKLDVKGKVFIEYIPAEYAWVPIAAPGYTFINCFWVSGRFKGKGYGARLLDECIQESKAQGKHGIAVISSKKKQPYLSDGNYFKNKGFQVCDTAPPYFELLVYKFDANAPTPQFTTSAKDMKVPYQNGLVVYFTSQCPYTDYYIHEELTTITKQYNIPFKSIQLTSREDAWRAPCAFTTYGAFYNGEFLTHEILSAKKFEKMMMKLQQI</sequence>
<dbReference type="GO" id="GO:0016747">
    <property type="term" value="F:acyltransferase activity, transferring groups other than amino-acyl groups"/>
    <property type="evidence" value="ECO:0007669"/>
    <property type="project" value="InterPro"/>
</dbReference>
<dbReference type="Pfam" id="PF14268">
    <property type="entry name" value="YoaP"/>
    <property type="match status" value="1"/>
</dbReference>
<name>A0AA91V8Q9_9BACI</name>
<evidence type="ECO:0000313" key="3">
    <source>
        <dbReference type="Proteomes" id="UP000221020"/>
    </source>
</evidence>
<dbReference type="InterPro" id="IPR016181">
    <property type="entry name" value="Acyl_CoA_acyltransferase"/>
</dbReference>
<protein>
    <submittedName>
        <fullName evidence="2">GNAT family N-acetyltransferase</fullName>
    </submittedName>
</protein>
<evidence type="ECO:0000313" key="2">
    <source>
        <dbReference type="EMBL" id="PED80611.1"/>
    </source>
</evidence>